<organism evidence="8 9">
    <name type="scientific">Dichanthelium oligosanthes</name>
    <dbReference type="NCBI Taxonomy" id="888268"/>
    <lineage>
        <taxon>Eukaryota</taxon>
        <taxon>Viridiplantae</taxon>
        <taxon>Streptophyta</taxon>
        <taxon>Embryophyta</taxon>
        <taxon>Tracheophyta</taxon>
        <taxon>Spermatophyta</taxon>
        <taxon>Magnoliopsida</taxon>
        <taxon>Liliopsida</taxon>
        <taxon>Poales</taxon>
        <taxon>Poaceae</taxon>
        <taxon>PACMAD clade</taxon>
        <taxon>Panicoideae</taxon>
        <taxon>Panicodae</taxon>
        <taxon>Paniceae</taxon>
        <taxon>Dichantheliinae</taxon>
        <taxon>Dichanthelium</taxon>
    </lineage>
</organism>
<keyword evidence="5" id="KW-0539">Nucleus</keyword>
<feature type="region of interest" description="Disordered" evidence="6">
    <location>
        <begin position="1"/>
        <end position="23"/>
    </location>
</feature>
<keyword evidence="9" id="KW-1185">Reference proteome</keyword>
<gene>
    <name evidence="8" type="ORF">BAE44_0000128</name>
</gene>
<dbReference type="InterPro" id="IPR003657">
    <property type="entry name" value="WRKY_dom"/>
</dbReference>
<accession>A0A1E5WN93</accession>
<evidence type="ECO:0000256" key="5">
    <source>
        <dbReference type="ARBA" id="ARBA00023242"/>
    </source>
</evidence>
<proteinExistence type="predicted"/>
<evidence type="ECO:0000256" key="4">
    <source>
        <dbReference type="ARBA" id="ARBA00023163"/>
    </source>
</evidence>
<dbReference type="FunFam" id="2.20.25.80:FF:000003">
    <property type="entry name" value="WRKY transcription factor 57"/>
    <property type="match status" value="1"/>
</dbReference>
<protein>
    <submittedName>
        <fullName evidence="8">Putative WRKY transcription factor 48</fullName>
    </submittedName>
</protein>
<dbReference type="STRING" id="888268.A0A1E5WN93"/>
<dbReference type="Gene3D" id="2.20.25.80">
    <property type="entry name" value="WRKY domain"/>
    <property type="match status" value="1"/>
</dbReference>
<dbReference type="PANTHER" id="PTHR31221">
    <property type="entry name" value="WRKY TRANSCRIPTION FACTOR PROTEIN 1-RELATED"/>
    <property type="match status" value="1"/>
</dbReference>
<keyword evidence="3" id="KW-0238">DNA-binding</keyword>
<evidence type="ECO:0000313" key="8">
    <source>
        <dbReference type="EMBL" id="OEL38854.1"/>
    </source>
</evidence>
<dbReference type="InterPro" id="IPR036576">
    <property type="entry name" value="WRKY_dom_sf"/>
</dbReference>
<evidence type="ECO:0000256" key="1">
    <source>
        <dbReference type="ARBA" id="ARBA00004123"/>
    </source>
</evidence>
<reference evidence="8 9" key="1">
    <citation type="submission" date="2016-09" db="EMBL/GenBank/DDBJ databases">
        <title>The draft genome of Dichanthelium oligosanthes: A C3 panicoid grass species.</title>
        <authorList>
            <person name="Studer A.J."/>
            <person name="Schnable J.C."/>
            <person name="Brutnell T.P."/>
        </authorList>
    </citation>
    <scope>NUCLEOTIDE SEQUENCE [LARGE SCALE GENOMIC DNA]</scope>
    <source>
        <strain evidence="9">cv. Kellogg 1175</strain>
        <tissue evidence="8">Leaf</tissue>
    </source>
</reference>
<dbReference type="GO" id="GO:0003700">
    <property type="term" value="F:DNA-binding transcription factor activity"/>
    <property type="evidence" value="ECO:0007669"/>
    <property type="project" value="InterPro"/>
</dbReference>
<dbReference type="AlphaFoldDB" id="A0A1E5WN93"/>
<dbReference type="GO" id="GO:0005634">
    <property type="term" value="C:nucleus"/>
    <property type="evidence" value="ECO:0007669"/>
    <property type="project" value="UniProtKB-SubCell"/>
</dbReference>
<keyword evidence="4" id="KW-0804">Transcription</keyword>
<feature type="compositionally biased region" description="Low complexity" evidence="6">
    <location>
        <begin position="1"/>
        <end position="11"/>
    </location>
</feature>
<evidence type="ECO:0000256" key="3">
    <source>
        <dbReference type="ARBA" id="ARBA00023125"/>
    </source>
</evidence>
<evidence type="ECO:0000313" key="9">
    <source>
        <dbReference type="Proteomes" id="UP000095767"/>
    </source>
</evidence>
<keyword evidence="2" id="KW-0805">Transcription regulation</keyword>
<dbReference type="PANTHER" id="PTHR31221:SF366">
    <property type="entry name" value="OS05G0583000 PROTEIN"/>
    <property type="match status" value="1"/>
</dbReference>
<dbReference type="InterPro" id="IPR044810">
    <property type="entry name" value="WRKY_plant"/>
</dbReference>
<dbReference type="SUPFAM" id="SSF118290">
    <property type="entry name" value="WRKY DNA-binding domain"/>
    <property type="match status" value="1"/>
</dbReference>
<dbReference type="SMART" id="SM00774">
    <property type="entry name" value="WRKY"/>
    <property type="match status" value="1"/>
</dbReference>
<dbReference type="EMBL" id="LWDX02000311">
    <property type="protein sequence ID" value="OEL38854.1"/>
    <property type="molecule type" value="Genomic_DNA"/>
</dbReference>
<name>A0A1E5WN93_9POAL</name>
<dbReference type="Proteomes" id="UP000095767">
    <property type="component" value="Unassembled WGS sequence"/>
</dbReference>
<dbReference type="PROSITE" id="PS50811">
    <property type="entry name" value="WRKY"/>
    <property type="match status" value="1"/>
</dbReference>
<evidence type="ECO:0000256" key="2">
    <source>
        <dbReference type="ARBA" id="ARBA00023015"/>
    </source>
</evidence>
<evidence type="ECO:0000259" key="7">
    <source>
        <dbReference type="PROSITE" id="PS50811"/>
    </source>
</evidence>
<sequence>MTTMAATAAHAAKPKKKKHREPRELRFTFRTQSQVDQLEDGYRWRKYGQKAVKNSPFPRSYYRCTSAACGVKKRVERDRDEPGVVVTTYEGKHAHPCPAPATGHLPPPLLLADGGRVARGDAAAGCAQERAVDTSA</sequence>
<feature type="domain" description="WRKY" evidence="7">
    <location>
        <begin position="33"/>
        <end position="98"/>
    </location>
</feature>
<comment type="subcellular location">
    <subcellularLocation>
        <location evidence="1">Nucleus</location>
    </subcellularLocation>
</comment>
<dbReference type="Pfam" id="PF03106">
    <property type="entry name" value="WRKY"/>
    <property type="match status" value="1"/>
</dbReference>
<evidence type="ECO:0000256" key="6">
    <source>
        <dbReference type="SAM" id="MobiDB-lite"/>
    </source>
</evidence>
<comment type="caution">
    <text evidence="8">The sequence shown here is derived from an EMBL/GenBank/DDBJ whole genome shotgun (WGS) entry which is preliminary data.</text>
</comment>
<dbReference type="GO" id="GO:0043565">
    <property type="term" value="F:sequence-specific DNA binding"/>
    <property type="evidence" value="ECO:0007669"/>
    <property type="project" value="InterPro"/>
</dbReference>
<dbReference type="OrthoDB" id="693960at2759"/>